<dbReference type="Gene3D" id="1.10.490.10">
    <property type="entry name" value="Globins"/>
    <property type="match status" value="1"/>
</dbReference>
<name>A0A7D3XPG9_9BACL</name>
<comment type="cofactor">
    <cofactor evidence="1">
        <name>heme</name>
        <dbReference type="ChEBI" id="CHEBI:30413"/>
    </cofactor>
</comment>
<dbReference type="SUPFAM" id="SSF46458">
    <property type="entry name" value="Globin-like"/>
    <property type="match status" value="1"/>
</dbReference>
<reference evidence="7 8" key="1">
    <citation type="submission" date="2020-01" db="EMBL/GenBank/DDBJ databases">
        <authorList>
            <person name="Gulvik C.A."/>
            <person name="Batra D.G."/>
        </authorList>
    </citation>
    <scope>NUCLEOTIDE SEQUENCE [LARGE SCALE GENOMIC DNA]</scope>
    <source>
        <strain evidence="7 8">W9323</strain>
    </source>
</reference>
<evidence type="ECO:0000256" key="6">
    <source>
        <dbReference type="ARBA" id="ARBA00034496"/>
    </source>
</evidence>
<dbReference type="FunFam" id="1.10.490.10:FF:000004">
    <property type="entry name" value="Group 2 hemoglobin yjbI"/>
    <property type="match status" value="1"/>
</dbReference>
<dbReference type="GO" id="GO:0005344">
    <property type="term" value="F:oxygen carrier activity"/>
    <property type="evidence" value="ECO:0007669"/>
    <property type="project" value="InterPro"/>
</dbReference>
<dbReference type="CDD" id="cd14772">
    <property type="entry name" value="TrHb2_Bs-trHb-like_O"/>
    <property type="match status" value="1"/>
</dbReference>
<dbReference type="InterPro" id="IPR012292">
    <property type="entry name" value="Globin/Proto"/>
</dbReference>
<dbReference type="GO" id="GO:0019825">
    <property type="term" value="F:oxygen binding"/>
    <property type="evidence" value="ECO:0007669"/>
    <property type="project" value="InterPro"/>
</dbReference>
<dbReference type="InterPro" id="IPR044203">
    <property type="entry name" value="GlbO/GLB3-like"/>
</dbReference>
<dbReference type="PROSITE" id="PS01213">
    <property type="entry name" value="GLOBIN_FAM_2"/>
    <property type="match status" value="1"/>
</dbReference>
<dbReference type="RefSeq" id="WP_173220186.1">
    <property type="nucleotide sequence ID" value="NZ_CP048104.1"/>
</dbReference>
<protein>
    <submittedName>
        <fullName evidence="7">Globin</fullName>
    </submittedName>
</protein>
<sequence length="136" mass="15692">MSQLSIYDRIGGDPTIKRIVESFYPRVQADPLLSPLFPEDITLVMEKQRLFLTQFFGGPPLYTEKYGHPRMRMRHLPFPITPNRAQAWLQCMSQALDDAGIQGDIREEMWSRLYFTASHMVNTPEPDSKEDSGNKS</sequence>
<dbReference type="EMBL" id="CP048104">
    <property type="protein sequence ID" value="QKG83442.1"/>
    <property type="molecule type" value="Genomic_DNA"/>
</dbReference>
<evidence type="ECO:0000313" key="8">
    <source>
        <dbReference type="Proteomes" id="UP000503088"/>
    </source>
</evidence>
<accession>A0A7D3XPG9</accession>
<dbReference type="GO" id="GO:0046872">
    <property type="term" value="F:metal ion binding"/>
    <property type="evidence" value="ECO:0007669"/>
    <property type="project" value="UniProtKB-KW"/>
</dbReference>
<evidence type="ECO:0000256" key="4">
    <source>
        <dbReference type="ARBA" id="ARBA00022723"/>
    </source>
</evidence>
<dbReference type="InterPro" id="IPR019795">
    <property type="entry name" value="Globin_bac-like_CS"/>
</dbReference>
<dbReference type="AlphaFoldDB" id="A0A7D3XPG9"/>
<dbReference type="Pfam" id="PF01152">
    <property type="entry name" value="Bac_globin"/>
    <property type="match status" value="1"/>
</dbReference>
<evidence type="ECO:0000256" key="2">
    <source>
        <dbReference type="ARBA" id="ARBA00022448"/>
    </source>
</evidence>
<proteinExistence type="inferred from homology"/>
<dbReference type="PANTHER" id="PTHR47366">
    <property type="entry name" value="TWO-ON-TWO HEMOGLOBIN-3"/>
    <property type="match status" value="1"/>
</dbReference>
<keyword evidence="3" id="KW-0349">Heme</keyword>
<organism evidence="7 8">
    <name type="scientific">Kroppenstedtia pulmonis</name>
    <dbReference type="NCBI Taxonomy" id="1380685"/>
    <lineage>
        <taxon>Bacteria</taxon>
        <taxon>Bacillati</taxon>
        <taxon>Bacillota</taxon>
        <taxon>Bacilli</taxon>
        <taxon>Bacillales</taxon>
        <taxon>Thermoactinomycetaceae</taxon>
        <taxon>Kroppenstedtia</taxon>
    </lineage>
</organism>
<keyword evidence="5" id="KW-0408">Iron</keyword>
<gene>
    <name evidence="7" type="ORF">GXN76_02440</name>
</gene>
<keyword evidence="2" id="KW-0813">Transport</keyword>
<keyword evidence="8" id="KW-1185">Reference proteome</keyword>
<comment type="similarity">
    <text evidence="6">Belongs to the truncated hemoglobin family. Group II subfamily.</text>
</comment>
<evidence type="ECO:0000256" key="3">
    <source>
        <dbReference type="ARBA" id="ARBA00022617"/>
    </source>
</evidence>
<dbReference type="GO" id="GO:0020037">
    <property type="term" value="F:heme binding"/>
    <property type="evidence" value="ECO:0007669"/>
    <property type="project" value="InterPro"/>
</dbReference>
<evidence type="ECO:0000313" key="7">
    <source>
        <dbReference type="EMBL" id="QKG83442.1"/>
    </source>
</evidence>
<keyword evidence="4" id="KW-0479">Metal-binding</keyword>
<dbReference type="InterPro" id="IPR001486">
    <property type="entry name" value="Hemoglobin_trunc"/>
</dbReference>
<dbReference type="PANTHER" id="PTHR47366:SF1">
    <property type="entry name" value="TWO-ON-TWO HEMOGLOBIN-3"/>
    <property type="match status" value="1"/>
</dbReference>
<evidence type="ECO:0000256" key="5">
    <source>
        <dbReference type="ARBA" id="ARBA00023004"/>
    </source>
</evidence>
<dbReference type="InterPro" id="IPR009050">
    <property type="entry name" value="Globin-like_sf"/>
</dbReference>
<dbReference type="Proteomes" id="UP000503088">
    <property type="component" value="Chromosome"/>
</dbReference>
<evidence type="ECO:0000256" key="1">
    <source>
        <dbReference type="ARBA" id="ARBA00001971"/>
    </source>
</evidence>
<dbReference type="KEGG" id="kpul:GXN76_02440"/>